<reference evidence="19 20" key="1">
    <citation type="submission" date="2019-10" db="EMBL/GenBank/DDBJ databases">
        <title>Georgenia wutianyii sp. nov. and Georgenia yuyongxinii sp. nov. isolated from plateau pika (Ochotona curzoniae) in the Qinghai-Tibet plateau of China.</title>
        <authorList>
            <person name="Tian Z."/>
        </authorList>
    </citation>
    <scope>NUCLEOTIDE SEQUENCE [LARGE SCALE GENOMIC DNA]</scope>
    <source>
        <strain evidence="19 20">JCM 15130</strain>
    </source>
</reference>
<keyword evidence="11 17" id="KW-0133">Cell shape</keyword>
<comment type="cofactor">
    <cofactor evidence="1 17">
        <name>FAD</name>
        <dbReference type="ChEBI" id="CHEBI:57692"/>
    </cofactor>
</comment>
<dbReference type="InterPro" id="IPR011601">
    <property type="entry name" value="MurB_C"/>
</dbReference>
<evidence type="ECO:0000256" key="16">
    <source>
        <dbReference type="ARBA" id="ARBA00048914"/>
    </source>
</evidence>
<dbReference type="InterPro" id="IPR036318">
    <property type="entry name" value="FAD-bd_PCMH-like_sf"/>
</dbReference>
<evidence type="ECO:0000256" key="7">
    <source>
        <dbReference type="ARBA" id="ARBA00022618"/>
    </source>
</evidence>
<evidence type="ECO:0000256" key="15">
    <source>
        <dbReference type="ARBA" id="ARBA00023316"/>
    </source>
</evidence>
<proteinExistence type="inferred from homology"/>
<dbReference type="SUPFAM" id="SSF56176">
    <property type="entry name" value="FAD-binding/transporter-associated domain-like"/>
    <property type="match status" value="1"/>
</dbReference>
<comment type="similarity">
    <text evidence="5 17">Belongs to the MurB family.</text>
</comment>
<evidence type="ECO:0000256" key="4">
    <source>
        <dbReference type="ARBA" id="ARBA00004752"/>
    </source>
</evidence>
<keyword evidence="14 17" id="KW-0131">Cell cycle</keyword>
<dbReference type="GO" id="GO:0071555">
    <property type="term" value="P:cell wall organization"/>
    <property type="evidence" value="ECO:0007669"/>
    <property type="project" value="UniProtKB-KW"/>
</dbReference>
<evidence type="ECO:0000256" key="6">
    <source>
        <dbReference type="ARBA" id="ARBA00022490"/>
    </source>
</evidence>
<dbReference type="EMBL" id="WHPD01000560">
    <property type="protein sequence ID" value="MPV87536.1"/>
    <property type="molecule type" value="Genomic_DNA"/>
</dbReference>
<dbReference type="PANTHER" id="PTHR21071:SF4">
    <property type="entry name" value="UDP-N-ACETYLENOLPYRUVOYLGLUCOSAMINE REDUCTASE"/>
    <property type="match status" value="1"/>
</dbReference>
<dbReference type="Pfam" id="PF02873">
    <property type="entry name" value="MurB_C"/>
    <property type="match status" value="1"/>
</dbReference>
<evidence type="ECO:0000256" key="17">
    <source>
        <dbReference type="HAMAP-Rule" id="MF_00037"/>
    </source>
</evidence>
<evidence type="ECO:0000256" key="9">
    <source>
        <dbReference type="ARBA" id="ARBA00022827"/>
    </source>
</evidence>
<evidence type="ECO:0000256" key="5">
    <source>
        <dbReference type="ARBA" id="ARBA00010485"/>
    </source>
</evidence>
<dbReference type="GO" id="GO:0071949">
    <property type="term" value="F:FAD binding"/>
    <property type="evidence" value="ECO:0007669"/>
    <property type="project" value="InterPro"/>
</dbReference>
<evidence type="ECO:0000256" key="2">
    <source>
        <dbReference type="ARBA" id="ARBA00003921"/>
    </source>
</evidence>
<dbReference type="GO" id="GO:0008762">
    <property type="term" value="F:UDP-N-acetylmuramate dehydrogenase activity"/>
    <property type="evidence" value="ECO:0007669"/>
    <property type="project" value="UniProtKB-UniRule"/>
</dbReference>
<dbReference type="EC" id="1.3.1.98" evidence="17"/>
<keyword evidence="10 17" id="KW-0521">NADP</keyword>
<gene>
    <name evidence="17" type="primary">murB</name>
    <name evidence="19" type="ORF">GB882_02555</name>
</gene>
<evidence type="ECO:0000256" key="13">
    <source>
        <dbReference type="ARBA" id="ARBA00023002"/>
    </source>
</evidence>
<keyword evidence="8 17" id="KW-0285">Flavoprotein</keyword>
<dbReference type="GO" id="GO:0005829">
    <property type="term" value="C:cytosol"/>
    <property type="evidence" value="ECO:0007669"/>
    <property type="project" value="TreeGrafter"/>
</dbReference>
<keyword evidence="7 17" id="KW-0132">Cell division</keyword>
<evidence type="ECO:0000256" key="14">
    <source>
        <dbReference type="ARBA" id="ARBA00023306"/>
    </source>
</evidence>
<dbReference type="Proteomes" id="UP000429644">
    <property type="component" value="Unassembled WGS sequence"/>
</dbReference>
<dbReference type="InterPro" id="IPR016167">
    <property type="entry name" value="FAD-bd_PCMH_sub1"/>
</dbReference>
<dbReference type="PROSITE" id="PS51387">
    <property type="entry name" value="FAD_PCMH"/>
    <property type="match status" value="1"/>
</dbReference>
<dbReference type="AlphaFoldDB" id="A0A7J9USE3"/>
<dbReference type="UniPathway" id="UPA00219"/>
<keyword evidence="20" id="KW-1185">Reference proteome</keyword>
<dbReference type="NCBIfam" id="NF010478">
    <property type="entry name" value="PRK13903.1"/>
    <property type="match status" value="1"/>
</dbReference>
<evidence type="ECO:0000256" key="12">
    <source>
        <dbReference type="ARBA" id="ARBA00022984"/>
    </source>
</evidence>
<feature type="active site" evidence="17">
    <location>
        <position position="176"/>
    </location>
</feature>
<feature type="active site" description="Proton donor" evidence="17">
    <location>
        <position position="268"/>
    </location>
</feature>
<sequence length="387" mass="39542">MTSLAAPAGATFAAGTPTLAELTTLRVGGPVAGYVEASTEAELVEAVRGADDAGTPVLVLGGGSNLLAADAGFDGVVVRDARRGLAGQSDSSCAGANLTVPAGQPWDEVVATAVAEGWMGVEALSGIPGSTGATPVQNVGAYGQEVAETLSSVRVYDRLERRTRMLAVGELGLGYRTSVLKRSLTDATAGGGRTWGPTPRFVVLEVSFQMRLATLSAPVRYPELARRLGVDVGARVPAAEVREAVLALRRSKGMVLDATDHDTWSAGSFFTNPILTVAEADAQLPAEAPRYPVTDHTRIGQIGAAAPTVDGLVKTSAAWLISHGGFDKGFGLGAPATLSTKHALALTNRGGATAADLVGLARAVRDGVREAFGITLVPEPVLLGVGL</sequence>
<dbReference type="SUPFAM" id="SSF56194">
    <property type="entry name" value="Uridine diphospho-N-Acetylenolpyruvylglucosamine reductase, MurB, C-terminal domain"/>
    <property type="match status" value="1"/>
</dbReference>
<comment type="function">
    <text evidence="2 17">Cell wall formation.</text>
</comment>
<accession>A0A7J9USE3</accession>
<feature type="active site" evidence="17">
    <location>
        <position position="379"/>
    </location>
</feature>
<comment type="subcellular location">
    <subcellularLocation>
        <location evidence="3 17">Cytoplasm</location>
    </subcellularLocation>
</comment>
<name>A0A7J9USE3_9MICO</name>
<dbReference type="GO" id="GO:0009252">
    <property type="term" value="P:peptidoglycan biosynthetic process"/>
    <property type="evidence" value="ECO:0007669"/>
    <property type="project" value="UniProtKB-UniRule"/>
</dbReference>
<dbReference type="NCBIfam" id="TIGR00179">
    <property type="entry name" value="murB"/>
    <property type="match status" value="1"/>
</dbReference>
<feature type="domain" description="FAD-binding PCMH-type" evidence="18">
    <location>
        <begin position="27"/>
        <end position="213"/>
    </location>
</feature>
<evidence type="ECO:0000256" key="3">
    <source>
        <dbReference type="ARBA" id="ARBA00004496"/>
    </source>
</evidence>
<dbReference type="Gene3D" id="3.90.78.10">
    <property type="entry name" value="UDP-N-acetylenolpyruvoylglucosamine reductase, C-terminal domain"/>
    <property type="match status" value="1"/>
</dbReference>
<evidence type="ECO:0000256" key="10">
    <source>
        <dbReference type="ARBA" id="ARBA00022857"/>
    </source>
</evidence>
<dbReference type="Gene3D" id="3.30.465.10">
    <property type="match status" value="1"/>
</dbReference>
<dbReference type="Gene3D" id="3.30.43.10">
    <property type="entry name" value="Uridine Diphospho-n-acetylenolpyruvylglucosamine Reductase, domain 2"/>
    <property type="match status" value="1"/>
</dbReference>
<evidence type="ECO:0000256" key="8">
    <source>
        <dbReference type="ARBA" id="ARBA00022630"/>
    </source>
</evidence>
<keyword evidence="9 17" id="KW-0274">FAD</keyword>
<evidence type="ECO:0000259" key="18">
    <source>
        <dbReference type="PROSITE" id="PS51387"/>
    </source>
</evidence>
<dbReference type="InterPro" id="IPR016166">
    <property type="entry name" value="FAD-bd_PCMH"/>
</dbReference>
<protein>
    <recommendedName>
        <fullName evidence="17">UDP-N-acetylenolpyruvoylglucosamine reductase</fullName>
        <ecNumber evidence="17">1.3.1.98</ecNumber>
    </recommendedName>
    <alternativeName>
        <fullName evidence="17">UDP-N-acetylmuramate dehydrogenase</fullName>
    </alternativeName>
</protein>
<dbReference type="Pfam" id="PF01565">
    <property type="entry name" value="FAD_binding_4"/>
    <property type="match status" value="1"/>
</dbReference>
<dbReference type="GO" id="GO:0051301">
    <property type="term" value="P:cell division"/>
    <property type="evidence" value="ECO:0007669"/>
    <property type="project" value="UniProtKB-KW"/>
</dbReference>
<dbReference type="InterPro" id="IPR036635">
    <property type="entry name" value="MurB_C_sf"/>
</dbReference>
<dbReference type="HAMAP" id="MF_00037">
    <property type="entry name" value="MurB"/>
    <property type="match status" value="1"/>
</dbReference>
<dbReference type="PANTHER" id="PTHR21071">
    <property type="entry name" value="UDP-N-ACETYLENOLPYRUVOYLGLUCOSAMINE REDUCTASE"/>
    <property type="match status" value="1"/>
</dbReference>
<organism evidence="19 20">
    <name type="scientific">Georgenia ruanii</name>
    <dbReference type="NCBI Taxonomy" id="348442"/>
    <lineage>
        <taxon>Bacteria</taxon>
        <taxon>Bacillati</taxon>
        <taxon>Actinomycetota</taxon>
        <taxon>Actinomycetes</taxon>
        <taxon>Micrococcales</taxon>
        <taxon>Bogoriellaceae</taxon>
        <taxon>Georgenia</taxon>
    </lineage>
</organism>
<comment type="pathway">
    <text evidence="4 17">Cell wall biogenesis; peptidoglycan biosynthesis.</text>
</comment>
<evidence type="ECO:0000256" key="1">
    <source>
        <dbReference type="ARBA" id="ARBA00001974"/>
    </source>
</evidence>
<dbReference type="InterPro" id="IPR003170">
    <property type="entry name" value="MurB"/>
</dbReference>
<comment type="catalytic activity">
    <reaction evidence="16 17">
        <text>UDP-N-acetyl-alpha-D-muramate + NADP(+) = UDP-N-acetyl-3-O-(1-carboxyvinyl)-alpha-D-glucosamine + NADPH + H(+)</text>
        <dbReference type="Rhea" id="RHEA:12248"/>
        <dbReference type="ChEBI" id="CHEBI:15378"/>
        <dbReference type="ChEBI" id="CHEBI:57783"/>
        <dbReference type="ChEBI" id="CHEBI:58349"/>
        <dbReference type="ChEBI" id="CHEBI:68483"/>
        <dbReference type="ChEBI" id="CHEBI:70757"/>
        <dbReference type="EC" id="1.3.1.98"/>
    </reaction>
</comment>
<dbReference type="InterPro" id="IPR016169">
    <property type="entry name" value="FAD-bd_PCMH_sub2"/>
</dbReference>
<keyword evidence="12 17" id="KW-0573">Peptidoglycan synthesis</keyword>
<keyword evidence="13 17" id="KW-0560">Oxidoreductase</keyword>
<evidence type="ECO:0000313" key="20">
    <source>
        <dbReference type="Proteomes" id="UP000429644"/>
    </source>
</evidence>
<evidence type="ECO:0000256" key="11">
    <source>
        <dbReference type="ARBA" id="ARBA00022960"/>
    </source>
</evidence>
<dbReference type="InterPro" id="IPR006094">
    <property type="entry name" value="Oxid_FAD_bind_N"/>
</dbReference>
<dbReference type="GO" id="GO:0008360">
    <property type="term" value="P:regulation of cell shape"/>
    <property type="evidence" value="ECO:0007669"/>
    <property type="project" value="UniProtKB-KW"/>
</dbReference>
<keyword evidence="6 17" id="KW-0963">Cytoplasm</keyword>
<comment type="caution">
    <text evidence="19">The sequence shown here is derived from an EMBL/GenBank/DDBJ whole genome shotgun (WGS) entry which is preliminary data.</text>
</comment>
<keyword evidence="15 17" id="KW-0961">Cell wall biogenesis/degradation</keyword>
<evidence type="ECO:0000313" key="19">
    <source>
        <dbReference type="EMBL" id="MPV87536.1"/>
    </source>
</evidence>